<dbReference type="SUPFAM" id="SSF50249">
    <property type="entry name" value="Nucleic acid-binding proteins"/>
    <property type="match status" value="4"/>
</dbReference>
<dbReference type="PANTHER" id="PTHR23355:SF9">
    <property type="entry name" value="DIS3-LIKE EXONUCLEASE 2"/>
    <property type="match status" value="1"/>
</dbReference>
<evidence type="ECO:0000256" key="4">
    <source>
        <dbReference type="ARBA" id="ARBA00022722"/>
    </source>
</evidence>
<dbReference type="AlphaFoldDB" id="A0A4U1BL48"/>
<dbReference type="InterPro" id="IPR003029">
    <property type="entry name" value="S1_domain"/>
</dbReference>
<evidence type="ECO:0000256" key="3">
    <source>
        <dbReference type="ARBA" id="ARBA00022490"/>
    </source>
</evidence>
<dbReference type="SMART" id="SM00316">
    <property type="entry name" value="S1"/>
    <property type="match status" value="1"/>
</dbReference>
<dbReference type="Pfam" id="PF17876">
    <property type="entry name" value="CSD2"/>
    <property type="match status" value="1"/>
</dbReference>
<evidence type="ECO:0000256" key="2">
    <source>
        <dbReference type="ARBA" id="ARBA00004496"/>
    </source>
</evidence>
<evidence type="ECO:0000256" key="8">
    <source>
        <dbReference type="HAMAP-Rule" id="MF_01895"/>
    </source>
</evidence>
<dbReference type="Gene3D" id="2.40.50.140">
    <property type="entry name" value="Nucleic acid-binding proteins"/>
    <property type="match status" value="2"/>
</dbReference>
<feature type="compositionally biased region" description="Basic residues" evidence="9">
    <location>
        <begin position="739"/>
        <end position="753"/>
    </location>
</feature>
<sequence>MDKNDPHYQREAEKYENPIPSREYLLQLITEGRGLIGRDELAAELGLEGEQYIALMRRLRAMERDGQLVYTRKGRYGIPEKMDLLTGTVIGHRDGFGFFRPDDGSQDLFLTERTMHSVLHGDRVMAQGDRHDRRGRQEGRIVRVLEPRNPMIIGRYFTEDGVGFVVPDDRRISQDVLIHEGDRMGARLGQVVSVELVQRPGRHTHARGKVIEVLGNDMDPGMEIEIALRNHDLPHQWPQAVLSEVAAIDDEVAEEDKRGREDLRHLPLVTIDGEDARDFDDAVYCEKKRGGGWRLWVAIADVSHYVRTGTPLDDEAIKRGNSVYFPAQVIPMLPEKLSNGLCSLNPGVDRLCMVAEMTVSRGGNLSGFKFYPAVMHSHARLTYTKVAAMLDGDQRLQQRYAGILPHLQELHRLYGALDEARLKRGALVLETTETQFIFNADRRIEQIVPRERNVAHKMIEECMILANVAAAKFVKKHKGETLYRVHEGPSESKLKSLRDFLGQQGLHLGGGEEPQPKDIAKLLASLEGRGDAELVTTMVLRSMKQAVYSPDDQGHFGLALQGYSHFTSPIRRYPDLILHRVIRALLVKDQGLIRKAMDKMKGRGQDGAAVHYGTQQLVELGDHCSLTERRADDATRDVSDWLKCEFMQDHVGDSFDAVISGVTSFGLFVRLNRYHIDGLVHISSLENDYFHFDAVRQGLYGEHSGKRYRLGDEVRVKVLSVKLDDRQIELGMVEEKGVGKKMKAKAKSSRKPAQKQPQKPAEKQSQKGPYKAGDAKTKAKGKSGRGKGGKPHSDGRAQGGQKQATGRDKPAKQKSNKRNKR</sequence>
<dbReference type="NCBIfam" id="TIGR02063">
    <property type="entry name" value="RNase_R"/>
    <property type="match status" value="1"/>
</dbReference>
<feature type="compositionally biased region" description="Basic residues" evidence="9">
    <location>
        <begin position="778"/>
        <end position="790"/>
    </location>
</feature>
<comment type="catalytic activity">
    <reaction evidence="1 8">
        <text>Exonucleolytic cleavage in the 3'- to 5'-direction to yield nucleoside 5'-phosphates.</text>
        <dbReference type="EC" id="3.1.13.1"/>
    </reaction>
</comment>
<dbReference type="PROSITE" id="PS50126">
    <property type="entry name" value="S1"/>
    <property type="match status" value="1"/>
</dbReference>
<dbReference type="CDD" id="cd04471">
    <property type="entry name" value="S1_RNase_R"/>
    <property type="match status" value="1"/>
</dbReference>
<evidence type="ECO:0000313" key="12">
    <source>
        <dbReference type="Proteomes" id="UP000305674"/>
    </source>
</evidence>
<keyword evidence="4 8" id="KW-0540">Nuclease</keyword>
<keyword evidence="7 8" id="KW-0694">RNA-binding</keyword>
<dbReference type="Pfam" id="PF08461">
    <property type="entry name" value="WHD_RNase_R"/>
    <property type="match status" value="1"/>
</dbReference>
<dbReference type="InterPro" id="IPR011805">
    <property type="entry name" value="RNase_R"/>
</dbReference>
<dbReference type="GO" id="GO:0005829">
    <property type="term" value="C:cytosol"/>
    <property type="evidence" value="ECO:0007669"/>
    <property type="project" value="TreeGrafter"/>
</dbReference>
<keyword evidence="5 8" id="KW-0378">Hydrolase</keyword>
<evidence type="ECO:0000256" key="5">
    <source>
        <dbReference type="ARBA" id="ARBA00022801"/>
    </source>
</evidence>
<dbReference type="InterPro" id="IPR040476">
    <property type="entry name" value="CSD2"/>
</dbReference>
<dbReference type="GO" id="GO:0003723">
    <property type="term" value="F:RNA binding"/>
    <property type="evidence" value="ECO:0007669"/>
    <property type="project" value="UniProtKB-UniRule"/>
</dbReference>
<dbReference type="OrthoDB" id="9764149at2"/>
<evidence type="ECO:0000256" key="1">
    <source>
        <dbReference type="ARBA" id="ARBA00001849"/>
    </source>
</evidence>
<dbReference type="InterPro" id="IPR013223">
    <property type="entry name" value="RNase_B_OB_dom"/>
</dbReference>
<feature type="domain" description="S1 motif" evidence="10">
    <location>
        <begin position="652"/>
        <end position="733"/>
    </location>
</feature>
<evidence type="ECO:0000256" key="6">
    <source>
        <dbReference type="ARBA" id="ARBA00022839"/>
    </source>
</evidence>
<dbReference type="SMART" id="SM00955">
    <property type="entry name" value="RNB"/>
    <property type="match status" value="1"/>
</dbReference>
<dbReference type="Proteomes" id="UP000305674">
    <property type="component" value="Unassembled WGS sequence"/>
</dbReference>
<dbReference type="InterPro" id="IPR013668">
    <property type="entry name" value="RNase_R_HTH_12"/>
</dbReference>
<dbReference type="GO" id="GO:0006402">
    <property type="term" value="P:mRNA catabolic process"/>
    <property type="evidence" value="ECO:0007669"/>
    <property type="project" value="TreeGrafter"/>
</dbReference>
<keyword evidence="6 8" id="KW-0269">Exonuclease</keyword>
<keyword evidence="12" id="KW-1185">Reference proteome</keyword>
<dbReference type="PROSITE" id="PS01175">
    <property type="entry name" value="RIBONUCLEASE_II"/>
    <property type="match status" value="1"/>
</dbReference>
<feature type="compositionally biased region" description="Basic residues" evidence="9">
    <location>
        <begin position="812"/>
        <end position="821"/>
    </location>
</feature>
<evidence type="ECO:0000313" key="11">
    <source>
        <dbReference type="EMBL" id="TKB51387.1"/>
    </source>
</evidence>
<protein>
    <recommendedName>
        <fullName evidence="8">Ribonuclease R</fullName>
        <shortName evidence="8">RNase R</shortName>
        <ecNumber evidence="8">3.1.13.1</ecNumber>
    </recommendedName>
</protein>
<dbReference type="InterPro" id="IPR022966">
    <property type="entry name" value="RNase_II/R_CS"/>
</dbReference>
<dbReference type="Pfam" id="PF00575">
    <property type="entry name" value="S1"/>
    <property type="match status" value="1"/>
</dbReference>
<accession>A0A4U1BL48</accession>
<dbReference type="RefSeq" id="WP_136850898.1">
    <property type="nucleotide sequence ID" value="NZ_SWCI01000001.1"/>
</dbReference>
<dbReference type="HAMAP" id="MF_01895">
    <property type="entry name" value="RNase_R"/>
    <property type="match status" value="1"/>
</dbReference>
<dbReference type="SMART" id="SM00357">
    <property type="entry name" value="CSP"/>
    <property type="match status" value="2"/>
</dbReference>
<reference evidence="11 12" key="1">
    <citation type="submission" date="2019-04" db="EMBL/GenBank/DDBJ databases">
        <authorList>
            <person name="Hwang J.C."/>
        </authorList>
    </citation>
    <scope>NUCLEOTIDE SEQUENCE [LARGE SCALE GENOMIC DNA]</scope>
    <source>
        <strain evidence="11 12">IMCC35001</strain>
    </source>
</reference>
<comment type="caution">
    <text evidence="11">The sequence shown here is derived from an EMBL/GenBank/DDBJ whole genome shotgun (WGS) entry which is preliminary data.</text>
</comment>
<comment type="subcellular location">
    <subcellularLocation>
        <location evidence="2 8">Cytoplasm</location>
    </subcellularLocation>
</comment>
<name>A0A4U1BL48_9GAMM</name>
<dbReference type="NCBIfam" id="TIGR00358">
    <property type="entry name" value="3_prime_RNase"/>
    <property type="match status" value="1"/>
</dbReference>
<dbReference type="InterPro" id="IPR011129">
    <property type="entry name" value="CSD"/>
</dbReference>
<dbReference type="InterPro" id="IPR050180">
    <property type="entry name" value="RNR_Ribonuclease"/>
</dbReference>
<dbReference type="PANTHER" id="PTHR23355">
    <property type="entry name" value="RIBONUCLEASE"/>
    <property type="match status" value="1"/>
</dbReference>
<comment type="similarity">
    <text evidence="8">Belongs to the RNR ribonuclease family. RNase R subfamily.</text>
</comment>
<dbReference type="InterPro" id="IPR004476">
    <property type="entry name" value="RNase_II/RNase_R"/>
</dbReference>
<dbReference type="InterPro" id="IPR012340">
    <property type="entry name" value="NA-bd_OB-fold"/>
</dbReference>
<organism evidence="11 12">
    <name type="scientific">Ferrimonas sediminicola</name>
    <dbReference type="NCBI Taxonomy" id="2569538"/>
    <lineage>
        <taxon>Bacteria</taxon>
        <taxon>Pseudomonadati</taxon>
        <taxon>Pseudomonadota</taxon>
        <taxon>Gammaproteobacteria</taxon>
        <taxon>Alteromonadales</taxon>
        <taxon>Ferrimonadaceae</taxon>
        <taxon>Ferrimonas</taxon>
    </lineage>
</organism>
<evidence type="ECO:0000256" key="9">
    <source>
        <dbReference type="SAM" id="MobiDB-lite"/>
    </source>
</evidence>
<dbReference type="Pfam" id="PF00773">
    <property type="entry name" value="RNB"/>
    <property type="match status" value="1"/>
</dbReference>
<evidence type="ECO:0000256" key="7">
    <source>
        <dbReference type="ARBA" id="ARBA00022884"/>
    </source>
</evidence>
<feature type="region of interest" description="Disordered" evidence="9">
    <location>
        <begin position="737"/>
        <end position="821"/>
    </location>
</feature>
<dbReference type="InterPro" id="IPR001900">
    <property type="entry name" value="RNase_II/R"/>
</dbReference>
<evidence type="ECO:0000259" key="10">
    <source>
        <dbReference type="PROSITE" id="PS50126"/>
    </source>
</evidence>
<dbReference type="GO" id="GO:0008859">
    <property type="term" value="F:exoribonuclease II activity"/>
    <property type="evidence" value="ECO:0007669"/>
    <property type="project" value="UniProtKB-UniRule"/>
</dbReference>
<comment type="function">
    <text evidence="8">3'-5' exoribonuclease that releases 5'-nucleoside monophosphates and is involved in maturation of structured RNAs.</text>
</comment>
<dbReference type="EMBL" id="SWCI01000001">
    <property type="protein sequence ID" value="TKB51387.1"/>
    <property type="molecule type" value="Genomic_DNA"/>
</dbReference>
<dbReference type="EC" id="3.1.13.1" evidence="8"/>
<keyword evidence="3 8" id="KW-0963">Cytoplasm</keyword>
<gene>
    <name evidence="8" type="primary">rnr</name>
    <name evidence="11" type="ORF">FCL40_02205</name>
</gene>
<proteinExistence type="inferred from homology"/>
<dbReference type="Pfam" id="PF08206">
    <property type="entry name" value="OB_RNB"/>
    <property type="match status" value="1"/>
</dbReference>
<dbReference type="NCBIfam" id="NF008648">
    <property type="entry name" value="PRK11642.1"/>
    <property type="match status" value="1"/>
</dbReference>